<evidence type="ECO:0000256" key="2">
    <source>
        <dbReference type="ARBA" id="ARBA00022448"/>
    </source>
</evidence>
<dbReference type="Gene3D" id="2.40.170.20">
    <property type="entry name" value="TonB-dependent receptor, beta-barrel domain"/>
    <property type="match status" value="1"/>
</dbReference>
<evidence type="ECO:0000256" key="1">
    <source>
        <dbReference type="ARBA" id="ARBA00004571"/>
    </source>
</evidence>
<evidence type="ECO:0000256" key="9">
    <source>
        <dbReference type="ARBA" id="ARBA00023136"/>
    </source>
</evidence>
<dbReference type="InterPro" id="IPR000531">
    <property type="entry name" value="Beta-barrel_TonB"/>
</dbReference>
<evidence type="ECO:0000259" key="14">
    <source>
        <dbReference type="Pfam" id="PF07715"/>
    </source>
</evidence>
<evidence type="ECO:0008006" key="17">
    <source>
        <dbReference type="Google" id="ProtNLM"/>
    </source>
</evidence>
<evidence type="ECO:0000256" key="6">
    <source>
        <dbReference type="ARBA" id="ARBA00023004"/>
    </source>
</evidence>
<evidence type="ECO:0000256" key="3">
    <source>
        <dbReference type="ARBA" id="ARBA00022452"/>
    </source>
</evidence>
<dbReference type="InterPro" id="IPR039426">
    <property type="entry name" value="TonB-dep_rcpt-like"/>
</dbReference>
<feature type="domain" description="TonB-dependent receptor-like beta-barrel" evidence="13">
    <location>
        <begin position="317"/>
        <end position="722"/>
    </location>
</feature>
<dbReference type="GO" id="GO:0009279">
    <property type="term" value="C:cell outer membrane"/>
    <property type="evidence" value="ECO:0007669"/>
    <property type="project" value="UniProtKB-SubCell"/>
</dbReference>
<evidence type="ECO:0000256" key="4">
    <source>
        <dbReference type="ARBA" id="ARBA00022496"/>
    </source>
</evidence>
<gene>
    <name evidence="15" type="ORF">DI544_08300</name>
</gene>
<dbReference type="CDD" id="cd01347">
    <property type="entry name" value="ligand_gated_channel"/>
    <property type="match status" value="1"/>
</dbReference>
<dbReference type="AlphaFoldDB" id="A0A2W5P752"/>
<keyword evidence="2 11" id="KW-0813">Transport</keyword>
<evidence type="ECO:0000259" key="13">
    <source>
        <dbReference type="Pfam" id="PF00593"/>
    </source>
</evidence>
<dbReference type="PANTHER" id="PTHR32552:SF81">
    <property type="entry name" value="TONB-DEPENDENT OUTER MEMBRANE RECEPTOR"/>
    <property type="match status" value="1"/>
</dbReference>
<keyword evidence="6" id="KW-0408">Iron</keyword>
<evidence type="ECO:0000313" key="16">
    <source>
        <dbReference type="Proteomes" id="UP000249229"/>
    </source>
</evidence>
<dbReference type="PROSITE" id="PS52016">
    <property type="entry name" value="TONB_DEPENDENT_REC_3"/>
    <property type="match status" value="1"/>
</dbReference>
<evidence type="ECO:0000256" key="5">
    <source>
        <dbReference type="ARBA" id="ARBA00022692"/>
    </source>
</evidence>
<dbReference type="GO" id="GO:0006826">
    <property type="term" value="P:iron ion transport"/>
    <property type="evidence" value="ECO:0007669"/>
    <property type="project" value="UniProtKB-KW"/>
</dbReference>
<dbReference type="InterPro" id="IPR012910">
    <property type="entry name" value="Plug_dom"/>
</dbReference>
<evidence type="ECO:0000256" key="7">
    <source>
        <dbReference type="ARBA" id="ARBA00023065"/>
    </source>
</evidence>
<dbReference type="InterPro" id="IPR036942">
    <property type="entry name" value="Beta-barrel_TonB_sf"/>
</dbReference>
<proteinExistence type="inferred from homology"/>
<evidence type="ECO:0000313" key="15">
    <source>
        <dbReference type="EMBL" id="PZQ60408.1"/>
    </source>
</evidence>
<evidence type="ECO:0000256" key="10">
    <source>
        <dbReference type="ARBA" id="ARBA00023237"/>
    </source>
</evidence>
<comment type="similarity">
    <text evidence="11 12">Belongs to the TonB-dependent receptor family.</text>
</comment>
<dbReference type="PANTHER" id="PTHR32552">
    <property type="entry name" value="FERRICHROME IRON RECEPTOR-RELATED"/>
    <property type="match status" value="1"/>
</dbReference>
<comment type="caution">
    <text evidence="15">The sequence shown here is derived from an EMBL/GenBank/DDBJ whole genome shotgun (WGS) entry which is preliminary data.</text>
</comment>
<feature type="domain" description="TonB-dependent receptor plug" evidence="14">
    <location>
        <begin position="114"/>
        <end position="225"/>
    </location>
</feature>
<keyword evidence="9 11" id="KW-0472">Membrane</keyword>
<keyword evidence="8 12" id="KW-0798">TonB box</keyword>
<comment type="subcellular location">
    <subcellularLocation>
        <location evidence="1 11">Cell outer membrane</location>
        <topology evidence="1 11">Multi-pass membrane protein</topology>
    </subcellularLocation>
</comment>
<dbReference type="Pfam" id="PF00593">
    <property type="entry name" value="TonB_dep_Rec_b-barrel"/>
    <property type="match status" value="1"/>
</dbReference>
<keyword evidence="4" id="KW-0410">Iron transport</keyword>
<evidence type="ECO:0000256" key="11">
    <source>
        <dbReference type="PROSITE-ProRule" id="PRU01360"/>
    </source>
</evidence>
<dbReference type="Proteomes" id="UP000249229">
    <property type="component" value="Unassembled WGS sequence"/>
</dbReference>
<keyword evidence="5 11" id="KW-0812">Transmembrane</keyword>
<sequence length="757" mass="81655">MGTDPHRRLSTVPQMFAPGGYSYARRQGHQVDGRHDLSGRSSLSGIGGSKEMVRTHHRRMLMASVAIVTGIAINAPAQAQDSAPVARARATELTPQDTSDGDIVVTAQRRDESLNSVPISISVLRGEQLDAASSEGVIEALRSVPGVTTTEYFQSGGSGISVRGVTANAPTLNGSNPVSYYLDEVPFSFVKSAIAPDSSAYDLKRVEVLRGPQGTLYGASALNGVVRVLSNDADLSKIDYKARLSSSYTEHGGVNYRADAMVNIPLVEDKLGVRLVAGYVNNDGWIDRPGKEDANDVRNFSLRAKIGFRPAEGTRIDLSYWRARNRSGGLSVGTEDFFRDTRIPEPQSFDYDTLGLRIEQDLGGVVLTNSTGYLDLKNDGIFDYAGTSFGIALGSVFGTKIFSNELTLSSDTTGALDWSIGGSYRRARDRLDQYTSPPFFTYTAFDNSDAYAVFGEATYKVGQIELTGGLRYFHDDVSARASDPPTPTAEEGYDAVTPRAVVTWLPDDRTTVYASYSQGFRSGSIQYQGLVPPEFPGVRPDRLHNYEVGSKLGLLGNRVQFETAAYFIDWKNVQQSLSVPAITVPGAFVTALVNAASASGFGVDAKVSARVAPQLTVSVAGSYNDLRVDEPVESSGIVLFRKGERLNRSPSTILVGTADYGFSLGGRDASLSGSLNYTSRQSDRGISGGQTLVARGQEQIIGGARFSVGLTEMLRATLFVDNVTNQNPRIIGSATIPTNDFDLRIRPRTFGIQLEIR</sequence>
<dbReference type="EMBL" id="QFQI01000005">
    <property type="protein sequence ID" value="PZQ60408.1"/>
    <property type="molecule type" value="Genomic_DNA"/>
</dbReference>
<name>A0A2W5P752_9SPHN</name>
<evidence type="ECO:0000256" key="8">
    <source>
        <dbReference type="ARBA" id="ARBA00023077"/>
    </source>
</evidence>
<protein>
    <recommendedName>
        <fullName evidence="17">TonB-dependent receptor</fullName>
    </recommendedName>
</protein>
<keyword evidence="3 11" id="KW-1134">Transmembrane beta strand</keyword>
<evidence type="ECO:0000256" key="12">
    <source>
        <dbReference type="RuleBase" id="RU003357"/>
    </source>
</evidence>
<keyword evidence="7" id="KW-0406">Ion transport</keyword>
<dbReference type="Pfam" id="PF07715">
    <property type="entry name" value="Plug"/>
    <property type="match status" value="1"/>
</dbReference>
<dbReference type="SUPFAM" id="SSF56935">
    <property type="entry name" value="Porins"/>
    <property type="match status" value="1"/>
</dbReference>
<keyword evidence="10 11" id="KW-0998">Cell outer membrane</keyword>
<organism evidence="15 16">
    <name type="scientific">Sphingomonas taxi</name>
    <dbReference type="NCBI Taxonomy" id="1549858"/>
    <lineage>
        <taxon>Bacteria</taxon>
        <taxon>Pseudomonadati</taxon>
        <taxon>Pseudomonadota</taxon>
        <taxon>Alphaproteobacteria</taxon>
        <taxon>Sphingomonadales</taxon>
        <taxon>Sphingomonadaceae</taxon>
        <taxon>Sphingomonas</taxon>
    </lineage>
</organism>
<accession>A0A2W5P752</accession>
<reference evidence="15 16" key="1">
    <citation type="submission" date="2017-08" db="EMBL/GenBank/DDBJ databases">
        <title>Infants hospitalized years apart are colonized by the same room-sourced microbial strains.</title>
        <authorList>
            <person name="Brooks B."/>
            <person name="Olm M.R."/>
            <person name="Firek B.A."/>
            <person name="Baker R."/>
            <person name="Thomas B.C."/>
            <person name="Morowitz M.J."/>
            <person name="Banfield J.F."/>
        </authorList>
    </citation>
    <scope>NUCLEOTIDE SEQUENCE [LARGE SCALE GENOMIC DNA]</scope>
    <source>
        <strain evidence="15">S2_005_001_R1_22</strain>
    </source>
</reference>